<dbReference type="RefSeq" id="WP_189141614.1">
    <property type="nucleotide sequence ID" value="NZ_BMNK01000010.1"/>
</dbReference>
<reference evidence="1" key="2">
    <citation type="submission" date="2020-09" db="EMBL/GenBank/DDBJ databases">
        <authorList>
            <person name="Sun Q."/>
            <person name="Zhou Y."/>
        </authorList>
    </citation>
    <scope>NUCLEOTIDE SEQUENCE</scope>
    <source>
        <strain evidence="1">CGMCC 4.7430</strain>
    </source>
</reference>
<dbReference type="EMBL" id="BMNK01000010">
    <property type="protein sequence ID" value="GGP11447.1"/>
    <property type="molecule type" value="Genomic_DNA"/>
</dbReference>
<name>A0A918E857_9ACTN</name>
<reference evidence="1" key="1">
    <citation type="journal article" date="2014" name="Int. J. Syst. Evol. Microbiol.">
        <title>Complete genome sequence of Corynebacterium casei LMG S-19264T (=DSM 44701T), isolated from a smear-ripened cheese.</title>
        <authorList>
            <consortium name="US DOE Joint Genome Institute (JGI-PGF)"/>
            <person name="Walter F."/>
            <person name="Albersmeier A."/>
            <person name="Kalinowski J."/>
            <person name="Ruckert C."/>
        </authorList>
    </citation>
    <scope>NUCLEOTIDE SEQUENCE</scope>
    <source>
        <strain evidence="1">CGMCC 4.7430</strain>
    </source>
</reference>
<dbReference type="Proteomes" id="UP000660745">
    <property type="component" value="Unassembled WGS sequence"/>
</dbReference>
<comment type="caution">
    <text evidence="1">The sequence shown here is derived from an EMBL/GenBank/DDBJ whole genome shotgun (WGS) entry which is preliminary data.</text>
</comment>
<protein>
    <submittedName>
        <fullName evidence="1">Uncharacterized protein</fullName>
    </submittedName>
</protein>
<evidence type="ECO:0000313" key="1">
    <source>
        <dbReference type="EMBL" id="GGP11447.1"/>
    </source>
</evidence>
<proteinExistence type="predicted"/>
<gene>
    <name evidence="1" type="ORF">GCM10012278_55080</name>
</gene>
<organism evidence="1 2">
    <name type="scientific">Nonomuraea glycinis</name>
    <dbReference type="NCBI Taxonomy" id="2047744"/>
    <lineage>
        <taxon>Bacteria</taxon>
        <taxon>Bacillati</taxon>
        <taxon>Actinomycetota</taxon>
        <taxon>Actinomycetes</taxon>
        <taxon>Streptosporangiales</taxon>
        <taxon>Streptosporangiaceae</taxon>
        <taxon>Nonomuraea</taxon>
    </lineage>
</organism>
<dbReference type="AlphaFoldDB" id="A0A918E857"/>
<sequence length="96" mass="10858">MFWESGDYHGHHVRAPIGVSMLIDWLPEQPRMVRVRVRDYTCDCQPTSYELCQAGGVRFIRRISKECGGLLIAESPDAVALTINELWAKLLKGAAR</sequence>
<accession>A0A918E857</accession>
<keyword evidence="2" id="KW-1185">Reference proteome</keyword>
<evidence type="ECO:0000313" key="2">
    <source>
        <dbReference type="Proteomes" id="UP000660745"/>
    </source>
</evidence>